<gene>
    <name evidence="2" type="ORF">CMQ_1597</name>
</gene>
<dbReference type="HOGENOM" id="CLU_400112_0_0_1"/>
<feature type="compositionally biased region" description="Basic and acidic residues" evidence="1">
    <location>
        <begin position="313"/>
        <end position="322"/>
    </location>
</feature>
<dbReference type="RefSeq" id="XP_014174151.1">
    <property type="nucleotide sequence ID" value="XM_014318676.1"/>
</dbReference>
<feature type="compositionally biased region" description="Acidic residues" evidence="1">
    <location>
        <begin position="629"/>
        <end position="639"/>
    </location>
</feature>
<organism evidence="3">
    <name type="scientific">Grosmannia clavigera (strain kw1407 / UAMH 11150)</name>
    <name type="common">Blue stain fungus</name>
    <name type="synonym">Graphiocladiella clavigera</name>
    <dbReference type="NCBI Taxonomy" id="655863"/>
    <lineage>
        <taxon>Eukaryota</taxon>
        <taxon>Fungi</taxon>
        <taxon>Dikarya</taxon>
        <taxon>Ascomycota</taxon>
        <taxon>Pezizomycotina</taxon>
        <taxon>Sordariomycetes</taxon>
        <taxon>Sordariomycetidae</taxon>
        <taxon>Ophiostomatales</taxon>
        <taxon>Ophiostomataceae</taxon>
        <taxon>Leptographium</taxon>
    </lineage>
</organism>
<protein>
    <submittedName>
        <fullName evidence="2">Uncharacterized protein</fullName>
    </submittedName>
</protein>
<evidence type="ECO:0000256" key="1">
    <source>
        <dbReference type="SAM" id="MobiDB-lite"/>
    </source>
</evidence>
<proteinExistence type="predicted"/>
<reference evidence="2 3" key="1">
    <citation type="journal article" date="2011" name="Proc. Natl. Acad. Sci. U.S.A.">
        <title>Genome and transcriptome analyses of the mountain pine beetle-fungal symbiont Grosmannia clavigera, a lodgepole pine pathogen.</title>
        <authorList>
            <person name="DiGuistini S."/>
            <person name="Wang Y."/>
            <person name="Liao N.Y."/>
            <person name="Taylor G."/>
            <person name="Tanguay P."/>
            <person name="Feau N."/>
            <person name="Henrissat B."/>
            <person name="Chan S.K."/>
            <person name="Hesse-Orce U."/>
            <person name="Alamouti S.M."/>
            <person name="Tsui C.K.M."/>
            <person name="Docking R.T."/>
            <person name="Levasseur A."/>
            <person name="Haridas S."/>
            <person name="Robertson G."/>
            <person name="Birol I."/>
            <person name="Holt R.A."/>
            <person name="Marra M.A."/>
            <person name="Hamelin R.C."/>
            <person name="Hirst M."/>
            <person name="Jones S.J.M."/>
            <person name="Bohlmann J."/>
            <person name="Breuil C."/>
        </authorList>
    </citation>
    <scope>NUCLEOTIDE SEQUENCE [LARGE SCALE GENOMIC DNA]</scope>
    <source>
        <strain evidence="3">kw1407 / UAMH 11150</strain>
    </source>
</reference>
<dbReference type="InterPro" id="IPR018822">
    <property type="entry name" value="UPF0646"/>
</dbReference>
<sequence>MAEVSSETIVPVQIEEADYTFGSPSNGGNTEDDFDFDLGDDKTLGLLTENGDDYNTEVVEDFQSHMAQAEDEDEIGYEGGGAPVGGENGDGDEHAHDETGHDDEIDYDEADLQTTSLSAGNIVLDEKQEVDTAEEAHDAIDFETETNRAAPNSPEHDVVDEASTADVTVTWGTEVCPLFKTSEVDSPDSFFLEDLEAANYPLSKFLLTIRSGIASWVHAEDEIFIRIDDLGFEFGETTTEALLDQVTFHNLIALHNTLLTNDDATLSKGLHITLGTRPNCLLRLKKLVSEAGSGKGLSSCQQTAADSDASSDSDDHADKSDEQSSDNGLMDRVEEEEGGALTPEAEMADVDVTVEETEPFGGEGAELATAEDGTESVDHDVDVETEGGHGVEVAAEEAELVDFTNEEEDDTGGVSLRTTGGLELARGGHTPSEASNGHFEQQSKLSEHETAEEVGNPDQHLKSDIMEPLDQTGGSPDQEKDGELYKPVLSISNGGISDDPLEDSVLAHLEPANGLEAIDQGHQLGDLQALGEEDNGDGFLDVSGDFDAVLLPTTVSEWAGDDKAALDEMDLSLDASVTATLDHDEIDYEDRDTTGLLGTEFGEDARMMSTEATLHNTDVPESVAAADAGPDEIDWDDDDKNGAASETASTSATATGKRTRIDEGLEDYLIDDLPGKRHFPDCVAMNRC</sequence>
<feature type="region of interest" description="Disordered" evidence="1">
    <location>
        <begin position="1"/>
        <end position="37"/>
    </location>
</feature>
<feature type="region of interest" description="Disordered" evidence="1">
    <location>
        <begin position="628"/>
        <end position="658"/>
    </location>
</feature>
<dbReference type="Pfam" id="PF10336">
    <property type="entry name" value="DUF2420"/>
    <property type="match status" value="1"/>
</dbReference>
<dbReference type="AlphaFoldDB" id="F0XCQ7"/>
<evidence type="ECO:0000313" key="2">
    <source>
        <dbReference type="EMBL" id="EFX04669.1"/>
    </source>
</evidence>
<name>F0XCQ7_GROCL</name>
<dbReference type="eggNOG" id="ENOG502SG4F">
    <property type="taxonomic scope" value="Eukaryota"/>
</dbReference>
<feature type="region of interest" description="Disordered" evidence="1">
    <location>
        <begin position="293"/>
        <end position="349"/>
    </location>
</feature>
<dbReference type="OrthoDB" id="5339076at2759"/>
<dbReference type="EMBL" id="GL629765">
    <property type="protein sequence ID" value="EFX04669.1"/>
    <property type="molecule type" value="Genomic_DNA"/>
</dbReference>
<dbReference type="Proteomes" id="UP000007796">
    <property type="component" value="Unassembled WGS sequence"/>
</dbReference>
<keyword evidence="3" id="KW-1185">Reference proteome</keyword>
<feature type="region of interest" description="Disordered" evidence="1">
    <location>
        <begin position="389"/>
        <end position="491"/>
    </location>
</feature>
<dbReference type="InParanoid" id="F0XCQ7"/>
<feature type="compositionally biased region" description="Gly residues" evidence="1">
    <location>
        <begin position="77"/>
        <end position="88"/>
    </location>
</feature>
<evidence type="ECO:0000313" key="3">
    <source>
        <dbReference type="Proteomes" id="UP000007796"/>
    </source>
</evidence>
<feature type="compositionally biased region" description="Acidic residues" evidence="1">
    <location>
        <begin position="394"/>
        <end position="411"/>
    </location>
</feature>
<dbReference type="GeneID" id="25974492"/>
<feature type="region of interest" description="Disordered" evidence="1">
    <location>
        <begin position="65"/>
        <end position="102"/>
    </location>
</feature>
<feature type="compositionally biased region" description="Low complexity" evidence="1">
    <location>
        <begin position="643"/>
        <end position="655"/>
    </location>
</feature>
<accession>F0XCQ7</accession>
<dbReference type="STRING" id="655863.F0XCQ7"/>
<feature type="compositionally biased region" description="Polar residues" evidence="1">
    <location>
        <begin position="432"/>
        <end position="444"/>
    </location>
</feature>